<proteinExistence type="predicted"/>
<evidence type="ECO:0000313" key="1">
    <source>
        <dbReference type="EMBL" id="DAF92235.1"/>
    </source>
</evidence>
<name>A0A8S5UCS6_9CAUD</name>
<sequence>MRINKNTKQAEIIDNKDPVLCKNSNCKEDAILKIREAISCLSPIAKEDEIARESIANLSVILFDLQ</sequence>
<dbReference type="EMBL" id="BK016063">
    <property type="protein sequence ID" value="DAF92235.1"/>
    <property type="molecule type" value="Genomic_DNA"/>
</dbReference>
<organism evidence="1">
    <name type="scientific">Siphoviridae sp. ctgN495</name>
    <dbReference type="NCBI Taxonomy" id="2825608"/>
    <lineage>
        <taxon>Viruses</taxon>
        <taxon>Duplodnaviria</taxon>
        <taxon>Heunggongvirae</taxon>
        <taxon>Uroviricota</taxon>
        <taxon>Caudoviricetes</taxon>
    </lineage>
</organism>
<protein>
    <submittedName>
        <fullName evidence="1">Uncharacterized protein</fullName>
    </submittedName>
</protein>
<accession>A0A8S5UCS6</accession>
<reference evidence="1" key="1">
    <citation type="journal article" date="2021" name="Proc. Natl. Acad. Sci. U.S.A.">
        <title>A Catalog of Tens of Thousands of Viruses from Human Metagenomes Reveals Hidden Associations with Chronic Diseases.</title>
        <authorList>
            <person name="Tisza M.J."/>
            <person name="Buck C.B."/>
        </authorList>
    </citation>
    <scope>NUCLEOTIDE SEQUENCE</scope>
    <source>
        <strain evidence="1">CtgN495</strain>
    </source>
</reference>